<accession>A0A1L9BDD2</accession>
<dbReference type="PANTHER" id="PTHR30570">
    <property type="entry name" value="PERIPLASMIC PHOSPHATE BINDING COMPONENT OF PHOSPHATE ABC TRANSPORTER"/>
    <property type="match status" value="1"/>
</dbReference>
<evidence type="ECO:0000259" key="2">
    <source>
        <dbReference type="Pfam" id="PF12849"/>
    </source>
</evidence>
<reference evidence="3 4" key="2">
    <citation type="submission" date="2016-12" db="EMBL/GenBank/DDBJ databases">
        <title>Draft Genome Sequence of Cystobacter ferrugineus Strain Cbfe23.</title>
        <authorList>
            <person name="Akbar S."/>
            <person name="Dowd S.E."/>
            <person name="Stevens D.C."/>
        </authorList>
    </citation>
    <scope>NUCLEOTIDE SEQUENCE [LARGE SCALE GENOMIC DNA]</scope>
    <source>
        <strain evidence="3 4">Cbfe23</strain>
    </source>
</reference>
<dbReference type="PANTHER" id="PTHR30570:SF1">
    <property type="entry name" value="PHOSPHATE-BINDING PROTEIN PSTS"/>
    <property type="match status" value="1"/>
</dbReference>
<evidence type="ECO:0000313" key="3">
    <source>
        <dbReference type="EMBL" id="OJH40259.1"/>
    </source>
</evidence>
<organism evidence="3 4">
    <name type="scientific">Cystobacter ferrugineus</name>
    <dbReference type="NCBI Taxonomy" id="83449"/>
    <lineage>
        <taxon>Bacteria</taxon>
        <taxon>Pseudomonadati</taxon>
        <taxon>Myxococcota</taxon>
        <taxon>Myxococcia</taxon>
        <taxon>Myxococcales</taxon>
        <taxon>Cystobacterineae</taxon>
        <taxon>Archangiaceae</taxon>
        <taxon>Cystobacter</taxon>
    </lineage>
</organism>
<dbReference type="CDD" id="cd13653">
    <property type="entry name" value="PBP2_phosphate_like_1"/>
    <property type="match status" value="1"/>
</dbReference>
<evidence type="ECO:0000313" key="4">
    <source>
        <dbReference type="Proteomes" id="UP000182229"/>
    </source>
</evidence>
<dbReference type="OrthoDB" id="9783488at2"/>
<keyword evidence="4" id="KW-1185">Reference proteome</keyword>
<dbReference type="InterPro" id="IPR050811">
    <property type="entry name" value="Phosphate_ABC_transporter"/>
</dbReference>
<dbReference type="AlphaFoldDB" id="A0A1L9BDD2"/>
<evidence type="ECO:0000256" key="1">
    <source>
        <dbReference type="ARBA" id="ARBA00022729"/>
    </source>
</evidence>
<reference evidence="4" key="1">
    <citation type="submission" date="2016-11" db="EMBL/GenBank/DDBJ databases">
        <authorList>
            <person name="Shukria A."/>
            <person name="Stevens D.C."/>
        </authorList>
    </citation>
    <scope>NUCLEOTIDE SEQUENCE [LARGE SCALE GENOMIC DNA]</scope>
    <source>
        <strain evidence="4">Cbfe23</strain>
    </source>
</reference>
<keyword evidence="1" id="KW-0732">Signal</keyword>
<dbReference type="InterPro" id="IPR024370">
    <property type="entry name" value="PBP_domain"/>
</dbReference>
<dbReference type="STRING" id="83449.BON30_14545"/>
<dbReference type="EMBL" id="MPIN01000003">
    <property type="protein sequence ID" value="OJH40259.1"/>
    <property type="molecule type" value="Genomic_DNA"/>
</dbReference>
<sequence>MLGLALLLGSGPGCQRPAGSDTPLVYAGSGSIGDTVLSPLSEGSVRRGGPPVEAKHYVGSAEGFKLLMEGRADVSGLARSLRSTEKARHPYYVIIGYAALAVYVHPDNPVTALSRAQLKAFFTGRLKNWKDVGGPDAPVELVTVKLTTGSGTADFFREAVLEGAPFAPTHAFEHPREVQSYVASHPHALAWGTLAPDVQGVRVLPLDGVAPGPDSIRTAEYPLSRPMVLATRGVPDGPLRDFLDYVMSPEGQAIVARSFIPIREVR</sequence>
<name>A0A1L9BDD2_9BACT</name>
<dbReference type="Pfam" id="PF12849">
    <property type="entry name" value="PBP_like_2"/>
    <property type="match status" value="1"/>
</dbReference>
<dbReference type="Gene3D" id="3.40.190.10">
    <property type="entry name" value="Periplasmic binding protein-like II"/>
    <property type="match status" value="2"/>
</dbReference>
<proteinExistence type="predicted"/>
<dbReference type="SUPFAM" id="SSF53850">
    <property type="entry name" value="Periplasmic binding protein-like II"/>
    <property type="match status" value="1"/>
</dbReference>
<gene>
    <name evidence="3" type="ORF">BON30_14545</name>
</gene>
<dbReference type="RefSeq" id="WP_071898892.1">
    <property type="nucleotide sequence ID" value="NZ_MPIN01000003.1"/>
</dbReference>
<feature type="domain" description="PBP" evidence="2">
    <location>
        <begin position="57"/>
        <end position="250"/>
    </location>
</feature>
<dbReference type="Proteomes" id="UP000182229">
    <property type="component" value="Unassembled WGS sequence"/>
</dbReference>
<comment type="caution">
    <text evidence="3">The sequence shown here is derived from an EMBL/GenBank/DDBJ whole genome shotgun (WGS) entry which is preliminary data.</text>
</comment>
<protein>
    <recommendedName>
        <fullName evidence="2">PBP domain-containing protein</fullName>
    </recommendedName>
</protein>